<dbReference type="SMART" id="SM00100">
    <property type="entry name" value="cNMP"/>
    <property type="match status" value="2"/>
</dbReference>
<dbReference type="InterPro" id="IPR050503">
    <property type="entry name" value="cAMP-dep_PK_reg_su-like"/>
</dbReference>
<dbReference type="InterPro" id="IPR000595">
    <property type="entry name" value="cNMP-bd_dom"/>
</dbReference>
<dbReference type="VEuPathDB" id="FungiDB:VP01_1119g2"/>
<dbReference type="GO" id="GO:0005634">
    <property type="term" value="C:nucleus"/>
    <property type="evidence" value="ECO:0007669"/>
    <property type="project" value="TreeGrafter"/>
</dbReference>
<keyword evidence="6" id="KW-0114">cAMP</keyword>
<dbReference type="PANTHER" id="PTHR11635:SF152">
    <property type="entry name" value="CAMP-DEPENDENT PROTEIN KINASE TYPE I REGULATORY SUBUNIT-RELATED"/>
    <property type="match status" value="1"/>
</dbReference>
<dbReference type="OrthoDB" id="417078at2759"/>
<feature type="region of interest" description="Disordered" evidence="7">
    <location>
        <begin position="428"/>
        <end position="464"/>
    </location>
</feature>
<protein>
    <recommendedName>
        <fullName evidence="8">Cyclic nucleotide-binding domain-containing protein</fullName>
    </recommendedName>
</protein>
<dbReference type="EMBL" id="LAVV01001332">
    <property type="protein sequence ID" value="KNZ63633.1"/>
    <property type="molecule type" value="Genomic_DNA"/>
</dbReference>
<dbReference type="InterPro" id="IPR014710">
    <property type="entry name" value="RmlC-like_jellyroll"/>
</dbReference>
<dbReference type="SMART" id="SM00394">
    <property type="entry name" value="RIIa"/>
    <property type="match status" value="1"/>
</dbReference>
<feature type="region of interest" description="Disordered" evidence="7">
    <location>
        <begin position="659"/>
        <end position="731"/>
    </location>
</feature>
<dbReference type="InterPro" id="IPR018488">
    <property type="entry name" value="cNMP-bd_CS"/>
</dbReference>
<proteinExistence type="inferred from homology"/>
<accession>A0A0L6VSE2</accession>
<keyword evidence="3" id="KW-0116">cAMP-binding</keyword>
<dbReference type="CDD" id="cd00038">
    <property type="entry name" value="CAP_ED"/>
    <property type="match status" value="2"/>
</dbReference>
<name>A0A0L6VSE2_9BASI</name>
<dbReference type="PROSITE" id="PS00889">
    <property type="entry name" value="CNMP_BINDING_2"/>
    <property type="match status" value="1"/>
</dbReference>
<dbReference type="AlphaFoldDB" id="A0A0L6VSE2"/>
<dbReference type="PROSITE" id="PS00888">
    <property type="entry name" value="CNMP_BINDING_1"/>
    <property type="match status" value="2"/>
</dbReference>
<feature type="region of interest" description="Disordered" evidence="7">
    <location>
        <begin position="739"/>
        <end position="758"/>
    </location>
</feature>
<dbReference type="GO" id="GO:0034236">
    <property type="term" value="F:protein kinase A catalytic subunit binding"/>
    <property type="evidence" value="ECO:0007669"/>
    <property type="project" value="TreeGrafter"/>
</dbReference>
<reference evidence="9 10" key="1">
    <citation type="submission" date="2015-08" db="EMBL/GenBank/DDBJ databases">
        <title>Next Generation Sequencing and Analysis of the Genome of Puccinia sorghi L Schw, the Causal Agent of Maize Common Rust.</title>
        <authorList>
            <person name="Rochi L."/>
            <person name="Burguener G."/>
            <person name="Darino M."/>
            <person name="Turjanski A."/>
            <person name="Kreff E."/>
            <person name="Dieguez M.J."/>
            <person name="Sacco F."/>
        </authorList>
    </citation>
    <scope>NUCLEOTIDE SEQUENCE [LARGE SCALE GENOMIC DNA]</scope>
    <source>
        <strain evidence="9 10">RO10H11247</strain>
    </source>
</reference>
<evidence type="ECO:0000259" key="8">
    <source>
        <dbReference type="PROSITE" id="PS50042"/>
    </source>
</evidence>
<keyword evidence="2" id="KW-0597">Phosphoprotein</keyword>
<dbReference type="GO" id="GO:0005952">
    <property type="term" value="C:cAMP-dependent protein kinase complex"/>
    <property type="evidence" value="ECO:0007669"/>
    <property type="project" value="InterPro"/>
</dbReference>
<keyword evidence="5" id="KW-0547">Nucleotide-binding</keyword>
<gene>
    <name evidence="9" type="ORF">VP01_1119g2</name>
</gene>
<feature type="region of interest" description="Disordered" evidence="7">
    <location>
        <begin position="66"/>
        <end position="205"/>
    </location>
</feature>
<dbReference type="Proteomes" id="UP000037035">
    <property type="component" value="Unassembled WGS sequence"/>
</dbReference>
<feature type="region of interest" description="Disordered" evidence="7">
    <location>
        <begin position="222"/>
        <end position="288"/>
    </location>
</feature>
<dbReference type="InterPro" id="IPR018490">
    <property type="entry name" value="cNMP-bd_dom_sf"/>
</dbReference>
<dbReference type="Pfam" id="PF00027">
    <property type="entry name" value="cNMP_binding"/>
    <property type="match status" value="1"/>
</dbReference>
<feature type="compositionally biased region" description="Polar residues" evidence="7">
    <location>
        <begin position="141"/>
        <end position="164"/>
    </location>
</feature>
<evidence type="ECO:0000256" key="3">
    <source>
        <dbReference type="ARBA" id="ARBA00022566"/>
    </source>
</evidence>
<keyword evidence="4" id="KW-0677">Repeat</keyword>
<evidence type="ECO:0000256" key="7">
    <source>
        <dbReference type="SAM" id="MobiDB-lite"/>
    </source>
</evidence>
<sequence>MSQQNTTQTNQSSYLNLINELERDINRSAPSDLLQFCSAWFQYKLEQERTQIRQQLSQLNQVYQQQQPLQQHQQQHTYHSQFPSNHPSQYHHQQPPPPPPQQQQQQQQHHHHQQQQQQQQPSNTVQPVPYYCFNQPPPNNFPTSTTHQQQPAFPPQTTLDNNRPYTFGPPSSNPPHPPSAQPSPLQVPPTSSYSSPSIIPISQPQQPLLRPSSIINHHYQEPISPSHSLRSPAPTYHTSPGSLRRYSLSATSNNRAITALPPPVPPVVEEPSDDSSSDDSSHVPLVPAGYNFGRRVSVSAESLSPLNRDDGPPAPKKVVPKTPSQRQRIENSIKDNLLFRYLDEEQHDDVVNAMEELTVTQGTEVIVQGAVGDFFYVVEQGTFDVYIRGPRTYTYVPAPSNESQGTLTLAGENLDPLSSTGVARLSNGLSASTSPDLASSNQGGSTPFAANGTTVSHQAPSKKVNHYGPGGAFGELALMHNAPRAATVVATSPTATLWALDRITFRSILINHTARKRKMYENFLSEVPIFASLSPTEISKIADSLEDRSFAEGVDVIKEGEIGREFFIIEAGRAEVYKKRGSSLANINPNSSNGNLVEEELVGILGKGDHFGAPRAATVRVAQGTPRLRVAALGEKAFTRLLGPVIDILSRHAASHYGSEAAQRMGRQEPMGSGSTTGGGGSEGAAAPGSAAHGLNSPRSTTFSLPPLPASSSSTTTGTTTANDSPAVGRPNPAVGFASWNGLNGRVTPAHNGADDAI</sequence>
<comment type="similarity">
    <text evidence="1">Belongs to the cAMP-dependent kinase regulatory chain family.</text>
</comment>
<dbReference type="GO" id="GO:0004862">
    <property type="term" value="F:cAMP-dependent protein kinase inhibitor activity"/>
    <property type="evidence" value="ECO:0007669"/>
    <property type="project" value="TreeGrafter"/>
</dbReference>
<dbReference type="InterPro" id="IPR003117">
    <property type="entry name" value="cAMP_dep_PK_reg_su_I/II_a/b"/>
</dbReference>
<dbReference type="STRING" id="27349.A0A0L6VSE2"/>
<evidence type="ECO:0000256" key="6">
    <source>
        <dbReference type="ARBA" id="ARBA00023149"/>
    </source>
</evidence>
<feature type="compositionally biased region" description="Polar residues" evidence="7">
    <location>
        <begin position="428"/>
        <end position="445"/>
    </location>
</feature>
<dbReference type="GO" id="GO:0005829">
    <property type="term" value="C:cytosol"/>
    <property type="evidence" value="ECO:0007669"/>
    <property type="project" value="TreeGrafter"/>
</dbReference>
<keyword evidence="10" id="KW-1185">Reference proteome</keyword>
<evidence type="ECO:0000256" key="5">
    <source>
        <dbReference type="ARBA" id="ARBA00022741"/>
    </source>
</evidence>
<feature type="compositionally biased region" description="Pro residues" evidence="7">
    <location>
        <begin position="171"/>
        <end position="187"/>
    </location>
</feature>
<feature type="compositionally biased region" description="Low complexity" evidence="7">
    <location>
        <begin position="188"/>
        <end position="205"/>
    </location>
</feature>
<feature type="region of interest" description="Disordered" evidence="7">
    <location>
        <begin position="303"/>
        <end position="327"/>
    </location>
</feature>
<comment type="caution">
    <text evidence="9">The sequence shown here is derived from an EMBL/GenBank/DDBJ whole genome shotgun (WGS) entry which is preliminary data.</text>
</comment>
<evidence type="ECO:0000313" key="10">
    <source>
        <dbReference type="Proteomes" id="UP000037035"/>
    </source>
</evidence>
<dbReference type="PANTHER" id="PTHR11635">
    <property type="entry name" value="CAMP-DEPENDENT PROTEIN KINASE REGULATORY CHAIN"/>
    <property type="match status" value="1"/>
</dbReference>
<organism evidence="9 10">
    <name type="scientific">Puccinia sorghi</name>
    <dbReference type="NCBI Taxonomy" id="27349"/>
    <lineage>
        <taxon>Eukaryota</taxon>
        <taxon>Fungi</taxon>
        <taxon>Dikarya</taxon>
        <taxon>Basidiomycota</taxon>
        <taxon>Pucciniomycotina</taxon>
        <taxon>Pucciniomycetes</taxon>
        <taxon>Pucciniales</taxon>
        <taxon>Pucciniaceae</taxon>
        <taxon>Puccinia</taxon>
    </lineage>
</organism>
<dbReference type="SUPFAM" id="SSF51206">
    <property type="entry name" value="cAMP-binding domain-like"/>
    <property type="match status" value="2"/>
</dbReference>
<evidence type="ECO:0000256" key="1">
    <source>
        <dbReference type="ARBA" id="ARBA00005753"/>
    </source>
</evidence>
<feature type="compositionally biased region" description="Low complexity" evidence="7">
    <location>
        <begin position="684"/>
        <end position="722"/>
    </location>
</feature>
<dbReference type="GO" id="GO:0030552">
    <property type="term" value="F:cAMP binding"/>
    <property type="evidence" value="ECO:0007669"/>
    <property type="project" value="UniProtKB-KW"/>
</dbReference>
<dbReference type="PRINTS" id="PR00103">
    <property type="entry name" value="CAMPKINASE"/>
</dbReference>
<dbReference type="Pfam" id="PF02197">
    <property type="entry name" value="RIIa"/>
    <property type="match status" value="1"/>
</dbReference>
<evidence type="ECO:0000313" key="9">
    <source>
        <dbReference type="EMBL" id="KNZ63633.1"/>
    </source>
</evidence>
<evidence type="ECO:0000256" key="2">
    <source>
        <dbReference type="ARBA" id="ARBA00022553"/>
    </source>
</evidence>
<feature type="compositionally biased region" description="Polar residues" evidence="7">
    <location>
        <begin position="76"/>
        <end position="90"/>
    </location>
</feature>
<feature type="compositionally biased region" description="Low complexity" evidence="7">
    <location>
        <begin position="66"/>
        <end position="75"/>
    </location>
</feature>
<dbReference type="CDD" id="cd12098">
    <property type="entry name" value="DD_R_ScPKA-like"/>
    <property type="match status" value="1"/>
</dbReference>
<feature type="domain" description="Cyclic nucleotide-binding" evidence="8">
    <location>
        <begin position="529"/>
        <end position="659"/>
    </location>
</feature>
<evidence type="ECO:0000256" key="4">
    <source>
        <dbReference type="ARBA" id="ARBA00022737"/>
    </source>
</evidence>
<dbReference type="Gene3D" id="2.60.120.10">
    <property type="entry name" value="Jelly Rolls"/>
    <property type="match status" value="2"/>
</dbReference>
<dbReference type="PROSITE" id="PS50042">
    <property type="entry name" value="CNMP_BINDING_3"/>
    <property type="match status" value="2"/>
</dbReference>
<feature type="domain" description="Cyclic nucleotide-binding" evidence="8">
    <location>
        <begin position="338"/>
        <end position="526"/>
    </location>
</feature>